<dbReference type="Proteomes" id="UP001054252">
    <property type="component" value="Unassembled WGS sequence"/>
</dbReference>
<name>A0AAV5M8E3_9ROSI</name>
<evidence type="ECO:0000313" key="1">
    <source>
        <dbReference type="EMBL" id="GKV46101.1"/>
    </source>
</evidence>
<organism evidence="1 2">
    <name type="scientific">Rubroshorea leprosula</name>
    <dbReference type="NCBI Taxonomy" id="152421"/>
    <lineage>
        <taxon>Eukaryota</taxon>
        <taxon>Viridiplantae</taxon>
        <taxon>Streptophyta</taxon>
        <taxon>Embryophyta</taxon>
        <taxon>Tracheophyta</taxon>
        <taxon>Spermatophyta</taxon>
        <taxon>Magnoliopsida</taxon>
        <taxon>eudicotyledons</taxon>
        <taxon>Gunneridae</taxon>
        <taxon>Pentapetalae</taxon>
        <taxon>rosids</taxon>
        <taxon>malvids</taxon>
        <taxon>Malvales</taxon>
        <taxon>Dipterocarpaceae</taxon>
        <taxon>Rubroshorea</taxon>
    </lineage>
</organism>
<sequence length="57" mass="6188">MKLTVPELAVCLYSKTGGRSRTPELSSVESSLHFKVYMTVILKGRFSLGCLGPGKLT</sequence>
<reference evidence="1 2" key="1">
    <citation type="journal article" date="2021" name="Commun. Biol.">
        <title>The genome of Shorea leprosula (Dipterocarpaceae) highlights the ecological relevance of drought in aseasonal tropical rainforests.</title>
        <authorList>
            <person name="Ng K.K.S."/>
            <person name="Kobayashi M.J."/>
            <person name="Fawcett J.A."/>
            <person name="Hatakeyama M."/>
            <person name="Paape T."/>
            <person name="Ng C.H."/>
            <person name="Ang C.C."/>
            <person name="Tnah L.H."/>
            <person name="Lee C.T."/>
            <person name="Nishiyama T."/>
            <person name="Sese J."/>
            <person name="O'Brien M.J."/>
            <person name="Copetti D."/>
            <person name="Mohd Noor M.I."/>
            <person name="Ong R.C."/>
            <person name="Putra M."/>
            <person name="Sireger I.Z."/>
            <person name="Indrioko S."/>
            <person name="Kosugi Y."/>
            <person name="Izuno A."/>
            <person name="Isagi Y."/>
            <person name="Lee S.L."/>
            <person name="Shimizu K.K."/>
        </authorList>
    </citation>
    <scope>NUCLEOTIDE SEQUENCE [LARGE SCALE GENOMIC DNA]</scope>
    <source>
        <strain evidence="1">214</strain>
    </source>
</reference>
<dbReference type="EMBL" id="BPVZ01000202">
    <property type="protein sequence ID" value="GKV46101.1"/>
    <property type="molecule type" value="Genomic_DNA"/>
</dbReference>
<accession>A0AAV5M8E3</accession>
<comment type="caution">
    <text evidence="1">The sequence shown here is derived from an EMBL/GenBank/DDBJ whole genome shotgun (WGS) entry which is preliminary data.</text>
</comment>
<protein>
    <submittedName>
        <fullName evidence="1">Uncharacterized protein</fullName>
    </submittedName>
</protein>
<keyword evidence="2" id="KW-1185">Reference proteome</keyword>
<dbReference type="AlphaFoldDB" id="A0AAV5M8E3"/>
<proteinExistence type="predicted"/>
<evidence type="ECO:0000313" key="2">
    <source>
        <dbReference type="Proteomes" id="UP001054252"/>
    </source>
</evidence>
<gene>
    <name evidence="1" type="ORF">SLEP1_g53112</name>
</gene>